<name>A0AAD4IV23_PERFH</name>
<proteinExistence type="predicted"/>
<evidence type="ECO:0000313" key="1">
    <source>
        <dbReference type="EMBL" id="KAH6821616.1"/>
    </source>
</evidence>
<dbReference type="EMBL" id="SDAM02001963">
    <property type="protein sequence ID" value="KAH6821616.1"/>
    <property type="molecule type" value="Genomic_DNA"/>
</dbReference>
<sequence>MGSSARDLVALTNEAISISITQKKLIIDTNTIKSALHIQAWDMRSQVRSVQDNGNLFYQIGRAVAQNVLFVQMVLRAWNEHEEINDTSLSFELFCRIGRSRSLVSLPGPDVKNGITSYGLVENDSDLVHGLLEVEGPQVESSWTEKRLKSVENRSGPAGLTANRPLVRSDCMCIAGQV</sequence>
<organism evidence="1 2">
    <name type="scientific">Perilla frutescens var. hirtella</name>
    <name type="common">Perilla citriodora</name>
    <name type="synonym">Perilla setoyensis</name>
    <dbReference type="NCBI Taxonomy" id="608512"/>
    <lineage>
        <taxon>Eukaryota</taxon>
        <taxon>Viridiplantae</taxon>
        <taxon>Streptophyta</taxon>
        <taxon>Embryophyta</taxon>
        <taxon>Tracheophyta</taxon>
        <taxon>Spermatophyta</taxon>
        <taxon>Magnoliopsida</taxon>
        <taxon>eudicotyledons</taxon>
        <taxon>Gunneridae</taxon>
        <taxon>Pentapetalae</taxon>
        <taxon>asterids</taxon>
        <taxon>lamiids</taxon>
        <taxon>Lamiales</taxon>
        <taxon>Lamiaceae</taxon>
        <taxon>Nepetoideae</taxon>
        <taxon>Elsholtzieae</taxon>
        <taxon>Perilla</taxon>
    </lineage>
</organism>
<dbReference type="Proteomes" id="UP001190926">
    <property type="component" value="Unassembled WGS sequence"/>
</dbReference>
<comment type="caution">
    <text evidence="1">The sequence shown here is derived from an EMBL/GenBank/DDBJ whole genome shotgun (WGS) entry which is preliminary data.</text>
</comment>
<keyword evidence="2" id="KW-1185">Reference proteome</keyword>
<gene>
    <name evidence="1" type="ORF">C2S53_016726</name>
</gene>
<dbReference type="AlphaFoldDB" id="A0AAD4IV23"/>
<evidence type="ECO:0000313" key="2">
    <source>
        <dbReference type="Proteomes" id="UP001190926"/>
    </source>
</evidence>
<accession>A0AAD4IV23</accession>
<protein>
    <submittedName>
        <fullName evidence="1">Ycf2</fullName>
    </submittedName>
</protein>
<reference evidence="1 2" key="1">
    <citation type="journal article" date="2021" name="Nat. Commun.">
        <title>Incipient diploidization of the medicinal plant Perilla within 10,000 years.</title>
        <authorList>
            <person name="Zhang Y."/>
            <person name="Shen Q."/>
            <person name="Leng L."/>
            <person name="Zhang D."/>
            <person name="Chen S."/>
            <person name="Shi Y."/>
            <person name="Ning Z."/>
            <person name="Chen S."/>
        </authorList>
    </citation>
    <scope>NUCLEOTIDE SEQUENCE [LARGE SCALE GENOMIC DNA]</scope>
    <source>
        <strain evidence="2">cv. PC099</strain>
    </source>
</reference>